<comment type="caution">
    <text evidence="1">The sequence shown here is derived from an EMBL/GenBank/DDBJ whole genome shotgun (WGS) entry which is preliminary data.</text>
</comment>
<evidence type="ECO:0000313" key="1">
    <source>
        <dbReference type="EMBL" id="TMV09923.1"/>
    </source>
</evidence>
<dbReference type="RefSeq" id="WP_138839982.1">
    <property type="nucleotide sequence ID" value="NZ_VCPD01000001.1"/>
</dbReference>
<dbReference type="EMBL" id="VCPD01000001">
    <property type="protein sequence ID" value="TMV09923.1"/>
    <property type="molecule type" value="Genomic_DNA"/>
</dbReference>
<reference evidence="1 2" key="1">
    <citation type="submission" date="2019-05" db="EMBL/GenBank/DDBJ databases">
        <title>Ruegeria sp. nov., isolated from tidal flat.</title>
        <authorList>
            <person name="Kim W."/>
        </authorList>
    </citation>
    <scope>NUCLEOTIDE SEQUENCE [LARGE SCALE GENOMIC DNA]</scope>
    <source>
        <strain evidence="1 2">CAU 1488</strain>
    </source>
</reference>
<proteinExistence type="predicted"/>
<keyword evidence="2" id="KW-1185">Reference proteome</keyword>
<organism evidence="1 2">
    <name type="scientific">Ruegeria sediminis</name>
    <dbReference type="NCBI Taxonomy" id="2583820"/>
    <lineage>
        <taxon>Bacteria</taxon>
        <taxon>Pseudomonadati</taxon>
        <taxon>Pseudomonadota</taxon>
        <taxon>Alphaproteobacteria</taxon>
        <taxon>Rhodobacterales</taxon>
        <taxon>Roseobacteraceae</taxon>
        <taxon>Ruegeria</taxon>
    </lineage>
</organism>
<protein>
    <submittedName>
        <fullName evidence="1">Uncharacterized protein</fullName>
    </submittedName>
</protein>
<dbReference type="Proteomes" id="UP001193035">
    <property type="component" value="Unassembled WGS sequence"/>
</dbReference>
<name>A0ABY2X4C1_9RHOB</name>
<evidence type="ECO:0000313" key="2">
    <source>
        <dbReference type="Proteomes" id="UP001193035"/>
    </source>
</evidence>
<sequence length="90" mass="10014">MAQSYDVGAARPEFPIAISKRGYEFGAPFQFNLRFVDLGNRPLKLEPENMAVVPDSEFEWQSQRDGSAKKFAYFGCCICSAKTVAQTIVA</sequence>
<accession>A0ABY2X4C1</accession>
<gene>
    <name evidence="1" type="ORF">FGK63_02300</name>
</gene>